<dbReference type="EMBL" id="CP032337">
    <property type="protein sequence ID" value="QCO07479.1"/>
    <property type="molecule type" value="Genomic_DNA"/>
</dbReference>
<gene>
    <name evidence="2" type="ORF">D3867_36970</name>
</gene>
<dbReference type="AlphaFoldDB" id="A0A4D8QKU9"/>
<proteinExistence type="predicted"/>
<protein>
    <submittedName>
        <fullName evidence="2">Uncharacterized protein</fullName>
    </submittedName>
</protein>
<geneLocation type="plasmid" evidence="2 3">
    <name>p7</name>
</geneLocation>
<organism evidence="2 3">
    <name type="scientific">Azospirillum brasilense</name>
    <dbReference type="NCBI Taxonomy" id="192"/>
    <lineage>
        <taxon>Bacteria</taxon>
        <taxon>Pseudomonadati</taxon>
        <taxon>Pseudomonadota</taxon>
        <taxon>Alphaproteobacteria</taxon>
        <taxon>Rhodospirillales</taxon>
        <taxon>Azospirillaceae</taxon>
        <taxon>Azospirillum</taxon>
    </lineage>
</organism>
<dbReference type="Proteomes" id="UP000298596">
    <property type="component" value="Plasmid p7"/>
</dbReference>
<feature type="compositionally biased region" description="Basic and acidic residues" evidence="1">
    <location>
        <begin position="12"/>
        <end position="22"/>
    </location>
</feature>
<feature type="region of interest" description="Disordered" evidence="1">
    <location>
        <begin position="1"/>
        <end position="22"/>
    </location>
</feature>
<evidence type="ECO:0000256" key="1">
    <source>
        <dbReference type="SAM" id="MobiDB-lite"/>
    </source>
</evidence>
<accession>A0A4D8QKU9</accession>
<keyword evidence="2" id="KW-0614">Plasmid</keyword>
<evidence type="ECO:0000313" key="2">
    <source>
        <dbReference type="EMBL" id="QCO07479.1"/>
    </source>
</evidence>
<reference evidence="2 3" key="1">
    <citation type="submission" date="2018-09" db="EMBL/GenBank/DDBJ databases">
        <title>Whole genome based analysis of evolution and adaptive divergence in Indian and Brazilian strains of Azospirillum brasilense.</title>
        <authorList>
            <person name="Singh C."/>
            <person name="Tripathi A.K."/>
        </authorList>
    </citation>
    <scope>NUCLEOTIDE SEQUENCE [LARGE SCALE GENOMIC DNA]</scope>
    <source>
        <strain evidence="2 3">MTCC4036</strain>
        <plasmid evidence="2 3">p7</plasmid>
    </source>
</reference>
<sequence length="133" mass="14457">MTISTPIIGGEEPPRGNAHDVSERGRAIMHRLKAHAAAKGLPTPDLTNDLDLRRRIYKAARRLEDARARRGDTRPFLVDEEPAVAAFLNLLEGDIAAGNVQPAGPLFARMQGLVGDMRVDLDAPLPDDDEDDA</sequence>
<name>A0A4D8QKU9_AZOBR</name>
<evidence type="ECO:0000313" key="3">
    <source>
        <dbReference type="Proteomes" id="UP000298596"/>
    </source>
</evidence>